<dbReference type="SUPFAM" id="SSF56176">
    <property type="entry name" value="FAD-binding/transporter-associated domain-like"/>
    <property type="match status" value="1"/>
</dbReference>
<gene>
    <name evidence="5" type="ORF">RD110_02330</name>
</gene>
<dbReference type="STRING" id="1842727.RD110_02330"/>
<dbReference type="AlphaFoldDB" id="A0A1P8JR12"/>
<dbReference type="InterPro" id="IPR002346">
    <property type="entry name" value="Mopterin_DH_FAD-bd"/>
</dbReference>
<protein>
    <submittedName>
        <fullName evidence="5">Carbon monoxide dehydrogenase</fullName>
    </submittedName>
</protein>
<organism evidence="5 6">
    <name type="scientific">Rhodoferax koreensis</name>
    <dbReference type="NCBI Taxonomy" id="1842727"/>
    <lineage>
        <taxon>Bacteria</taxon>
        <taxon>Pseudomonadati</taxon>
        <taxon>Pseudomonadota</taxon>
        <taxon>Betaproteobacteria</taxon>
        <taxon>Burkholderiales</taxon>
        <taxon>Comamonadaceae</taxon>
        <taxon>Rhodoferax</taxon>
    </lineage>
</organism>
<dbReference type="Pfam" id="PF00941">
    <property type="entry name" value="FAD_binding_5"/>
    <property type="match status" value="1"/>
</dbReference>
<evidence type="ECO:0000256" key="3">
    <source>
        <dbReference type="ARBA" id="ARBA00023002"/>
    </source>
</evidence>
<proteinExistence type="predicted"/>
<reference evidence="5 6" key="1">
    <citation type="submission" date="2017-01" db="EMBL/GenBank/DDBJ databases">
        <authorList>
            <person name="Mah S.A."/>
            <person name="Swanson W.J."/>
            <person name="Moy G.W."/>
            <person name="Vacquier V.D."/>
        </authorList>
    </citation>
    <scope>NUCLEOTIDE SEQUENCE [LARGE SCALE GENOMIC DNA]</scope>
    <source>
        <strain evidence="5 6">DCY110</strain>
    </source>
</reference>
<dbReference type="RefSeq" id="WP_076196329.1">
    <property type="nucleotide sequence ID" value="NZ_CP019236.1"/>
</dbReference>
<keyword evidence="2" id="KW-0274">FAD</keyword>
<dbReference type="Proteomes" id="UP000186609">
    <property type="component" value="Chromosome"/>
</dbReference>
<dbReference type="GO" id="GO:0071949">
    <property type="term" value="F:FAD binding"/>
    <property type="evidence" value="ECO:0007669"/>
    <property type="project" value="InterPro"/>
</dbReference>
<dbReference type="PANTHER" id="PTHR42659:SF2">
    <property type="entry name" value="XANTHINE DEHYDROGENASE SUBUNIT C-RELATED"/>
    <property type="match status" value="1"/>
</dbReference>
<dbReference type="InterPro" id="IPR016166">
    <property type="entry name" value="FAD-bd_PCMH"/>
</dbReference>
<dbReference type="InterPro" id="IPR036683">
    <property type="entry name" value="CO_DH_flav_C_dom_sf"/>
</dbReference>
<dbReference type="Gene3D" id="3.30.465.10">
    <property type="match status" value="1"/>
</dbReference>
<evidence type="ECO:0000313" key="5">
    <source>
        <dbReference type="EMBL" id="APW36193.1"/>
    </source>
</evidence>
<dbReference type="SMART" id="SM01092">
    <property type="entry name" value="CO_deh_flav_C"/>
    <property type="match status" value="1"/>
</dbReference>
<dbReference type="Gene3D" id="3.30.390.50">
    <property type="entry name" value="CO dehydrogenase flavoprotein, C-terminal domain"/>
    <property type="match status" value="1"/>
</dbReference>
<keyword evidence="6" id="KW-1185">Reference proteome</keyword>
<dbReference type="SUPFAM" id="SSF55447">
    <property type="entry name" value="CO dehydrogenase flavoprotein C-terminal domain-like"/>
    <property type="match status" value="1"/>
</dbReference>
<evidence type="ECO:0000256" key="2">
    <source>
        <dbReference type="ARBA" id="ARBA00022827"/>
    </source>
</evidence>
<dbReference type="PROSITE" id="PS51387">
    <property type="entry name" value="FAD_PCMH"/>
    <property type="match status" value="1"/>
</dbReference>
<feature type="domain" description="FAD-binding PCMH-type" evidence="4">
    <location>
        <begin position="1"/>
        <end position="170"/>
    </location>
</feature>
<evidence type="ECO:0000256" key="1">
    <source>
        <dbReference type="ARBA" id="ARBA00022630"/>
    </source>
</evidence>
<dbReference type="GO" id="GO:0016491">
    <property type="term" value="F:oxidoreductase activity"/>
    <property type="evidence" value="ECO:0007669"/>
    <property type="project" value="UniProtKB-KW"/>
</dbReference>
<dbReference type="OrthoDB" id="9793944at2"/>
<dbReference type="EMBL" id="CP019236">
    <property type="protein sequence ID" value="APW36193.1"/>
    <property type="molecule type" value="Genomic_DNA"/>
</dbReference>
<dbReference type="KEGG" id="rhy:RD110_02330"/>
<dbReference type="Gene3D" id="3.30.43.10">
    <property type="entry name" value="Uridine Diphospho-n-acetylenolpyruvylglucosamine Reductase, domain 2"/>
    <property type="match status" value="1"/>
</dbReference>
<name>A0A1P8JR12_9BURK</name>
<sequence>MNGFEYRRPARLGEVLDGLRGDAEAKLLAGGQSLLAAMKLRFAAPTLLIDLQGLPALKELRAEGTGLWIGAMCCHASVAASALVRERAPVLAALAGGIGDQQVRNRGTLGGSIANADPAACWPAGVLALNATVCTDRREIAADDFFTGLFGTALEADEVVCGVRFPAMAQARYLKFEQPASRFALTGVAVARHVDGVRVAVTGLGNGIWRWAAAEQALSRRFEAAALQGLAIDPAEASGDIHATAEYRAHLAGVLTRRAVQDISSTLP</sequence>
<accession>A0A1P8JR12</accession>
<dbReference type="InterPro" id="IPR016169">
    <property type="entry name" value="FAD-bd_PCMH_sub2"/>
</dbReference>
<dbReference type="PANTHER" id="PTHR42659">
    <property type="entry name" value="XANTHINE DEHYDROGENASE SUBUNIT C-RELATED"/>
    <property type="match status" value="1"/>
</dbReference>
<dbReference type="InterPro" id="IPR005107">
    <property type="entry name" value="CO_DH_flav_C"/>
</dbReference>
<keyword evidence="3" id="KW-0560">Oxidoreductase</keyword>
<keyword evidence="1" id="KW-0285">Flavoprotein</keyword>
<dbReference type="InterPro" id="IPR051312">
    <property type="entry name" value="Diverse_Substr_Oxidored"/>
</dbReference>
<dbReference type="InterPro" id="IPR036318">
    <property type="entry name" value="FAD-bd_PCMH-like_sf"/>
</dbReference>
<dbReference type="InterPro" id="IPR016167">
    <property type="entry name" value="FAD-bd_PCMH_sub1"/>
</dbReference>
<evidence type="ECO:0000259" key="4">
    <source>
        <dbReference type="PROSITE" id="PS51387"/>
    </source>
</evidence>
<evidence type="ECO:0000313" key="6">
    <source>
        <dbReference type="Proteomes" id="UP000186609"/>
    </source>
</evidence>
<dbReference type="Pfam" id="PF03450">
    <property type="entry name" value="CO_deh_flav_C"/>
    <property type="match status" value="1"/>
</dbReference>